<dbReference type="GeneID" id="89979987"/>
<gene>
    <name evidence="5" type="ORF">LTR84_011837</name>
</gene>
<evidence type="ECO:0000256" key="3">
    <source>
        <dbReference type="SAM" id="MobiDB-lite"/>
    </source>
</evidence>
<dbReference type="InterPro" id="IPR038090">
    <property type="entry name" value="Cdt1_C_WH_dom_sf"/>
</dbReference>
<dbReference type="EMBL" id="JAVRRD010000006">
    <property type="protein sequence ID" value="KAK5057836.1"/>
    <property type="molecule type" value="Genomic_DNA"/>
</dbReference>
<evidence type="ECO:0000256" key="2">
    <source>
        <dbReference type="ARBA" id="ARBA00023306"/>
    </source>
</evidence>
<feature type="domain" description="DNA replication factor Cdt1 C-terminal" evidence="4">
    <location>
        <begin position="340"/>
        <end position="451"/>
    </location>
</feature>
<dbReference type="Pfam" id="PF26121">
    <property type="entry name" value="HTH_CDT1"/>
    <property type="match status" value="1"/>
</dbReference>
<dbReference type="Pfam" id="PF16679">
    <property type="entry name" value="CDT1_C"/>
    <property type="match status" value="1"/>
</dbReference>
<keyword evidence="6" id="KW-1185">Reference proteome</keyword>
<comment type="similarity">
    <text evidence="1">Belongs to the Cdt1 family.</text>
</comment>
<organism evidence="5 6">
    <name type="scientific">Exophiala bonariae</name>
    <dbReference type="NCBI Taxonomy" id="1690606"/>
    <lineage>
        <taxon>Eukaryota</taxon>
        <taxon>Fungi</taxon>
        <taxon>Dikarya</taxon>
        <taxon>Ascomycota</taxon>
        <taxon>Pezizomycotina</taxon>
        <taxon>Eurotiomycetes</taxon>
        <taxon>Chaetothyriomycetidae</taxon>
        <taxon>Chaetothyriales</taxon>
        <taxon>Herpotrichiellaceae</taxon>
        <taxon>Exophiala</taxon>
    </lineage>
</organism>
<evidence type="ECO:0000313" key="6">
    <source>
        <dbReference type="Proteomes" id="UP001358417"/>
    </source>
</evidence>
<dbReference type="Gene3D" id="1.10.10.1420">
    <property type="entry name" value="DNA replication factor Cdt1, C-terminal WH domain"/>
    <property type="match status" value="1"/>
</dbReference>
<dbReference type="RefSeq" id="XP_064708954.1">
    <property type="nucleotide sequence ID" value="XM_064855365.1"/>
</dbReference>
<name>A0AAV9NHI8_9EURO</name>
<comment type="caution">
    <text evidence="5">The sequence shown here is derived from an EMBL/GenBank/DDBJ whole genome shotgun (WGS) entry which is preliminary data.</text>
</comment>
<dbReference type="AlphaFoldDB" id="A0AAV9NHI8"/>
<accession>A0AAV9NHI8</accession>
<sequence length="476" mass="52345">MAPSTRGNRVAKRQAPLRAFIKVTKSTQPQLSAKARACERLITPLVEVPQPHKKLPKRKRPVVEDDDEPEAENLCPGTASGKKAKLFQQSSSTSQKSEEDAIDVDISTPLKFAGLSLTGKCSGHASNQPELPPVLQDLKSLHRSFLKAFTIHVAHNGPTAPADLASFLGTITRIWKKDTVSREDIQRMLAIYEIGSEPDVTSQTLRFKNSPFKLNLAGLGNNVRYHLEFCGSQVLGQHSYEEQKLQDLYETELEKSFTGQQGKANSWLSDDISLLPRLEIQMGVQTQVRREKASLARSHILGTHASNKTVSTVQTATQNIEKPEAETVTSSEALKARTLSLFDRVKAKQLANSSKTAPTTESILRSRAIGRVDDVVDILRMKQQQKLGATLGSSLYENPSQARSKISFGMNQVIHDIRSSLSVPIAEEEIHMCIKILANDVPGTWLTTFSVGKVQTVILDGSGMSGFETKRILSGK</sequence>
<evidence type="ECO:0000256" key="1">
    <source>
        <dbReference type="ARBA" id="ARBA00008356"/>
    </source>
</evidence>
<evidence type="ECO:0000313" key="5">
    <source>
        <dbReference type="EMBL" id="KAK5057836.1"/>
    </source>
</evidence>
<dbReference type="Proteomes" id="UP001358417">
    <property type="component" value="Unassembled WGS sequence"/>
</dbReference>
<keyword evidence="2" id="KW-0131">Cell cycle</keyword>
<feature type="region of interest" description="Disordered" evidence="3">
    <location>
        <begin position="47"/>
        <end position="101"/>
    </location>
</feature>
<dbReference type="InterPro" id="IPR032054">
    <property type="entry name" value="Cdt1_C"/>
</dbReference>
<reference evidence="5 6" key="1">
    <citation type="submission" date="2023-08" db="EMBL/GenBank/DDBJ databases">
        <title>Black Yeasts Isolated from many extreme environments.</title>
        <authorList>
            <person name="Coleine C."/>
            <person name="Stajich J.E."/>
            <person name="Selbmann L."/>
        </authorList>
    </citation>
    <scope>NUCLEOTIDE SEQUENCE [LARGE SCALE GENOMIC DNA]</scope>
    <source>
        <strain evidence="5 6">CCFEE 5792</strain>
    </source>
</reference>
<protein>
    <recommendedName>
        <fullName evidence="4">DNA replication factor Cdt1 C-terminal domain-containing protein</fullName>
    </recommendedName>
</protein>
<evidence type="ECO:0000259" key="4">
    <source>
        <dbReference type="Pfam" id="PF16679"/>
    </source>
</evidence>
<feature type="compositionally biased region" description="Basic residues" evidence="3">
    <location>
        <begin position="51"/>
        <end position="60"/>
    </location>
</feature>
<proteinExistence type="inferred from homology"/>